<dbReference type="Pfam" id="PF00106">
    <property type="entry name" value="adh_short"/>
    <property type="match status" value="1"/>
</dbReference>
<comment type="caution">
    <text evidence="4">The sequence shown here is derived from an EMBL/GenBank/DDBJ whole genome shotgun (WGS) entry which is preliminary data.</text>
</comment>
<evidence type="ECO:0000313" key="4">
    <source>
        <dbReference type="EMBL" id="MEN5378391.1"/>
    </source>
</evidence>
<evidence type="ECO:0000256" key="2">
    <source>
        <dbReference type="ARBA" id="ARBA00023002"/>
    </source>
</evidence>
<dbReference type="InterPro" id="IPR002347">
    <property type="entry name" value="SDR_fam"/>
</dbReference>
<sequence length="237" mass="26443">MILKDKTVLVTGADGGLGTALVQELISRNVKKVYATGLKLQNLKNQFHNYDNRVELLELDVTSTDSIQAAALNCNDTEILINNAGIELKIPFLKEEAAKTALFEMKVNYIGVIEMINNFIPHLQKNKDTCIVNILSIGSLTVIKRLGTYCASKTAAHILTETIREELEALGIKVIGAYMGYVNTQMTKEETKSHKSEPEEIAYEICNGIENEEERIFPDATTLNFVKKNPIKTVFFD</sequence>
<dbReference type="Gene3D" id="3.40.50.720">
    <property type="entry name" value="NAD(P)-binding Rossmann-like Domain"/>
    <property type="match status" value="1"/>
</dbReference>
<protein>
    <submittedName>
        <fullName evidence="4">SDR family NAD(P)-dependent oxidoreductase</fullName>
    </submittedName>
</protein>
<evidence type="ECO:0000256" key="1">
    <source>
        <dbReference type="ARBA" id="ARBA00006484"/>
    </source>
</evidence>
<keyword evidence="2" id="KW-0560">Oxidoreductase</keyword>
<dbReference type="EMBL" id="JBDJNQ010000006">
    <property type="protein sequence ID" value="MEN5378391.1"/>
    <property type="molecule type" value="Genomic_DNA"/>
</dbReference>
<dbReference type="SUPFAM" id="SSF51735">
    <property type="entry name" value="NAD(P)-binding Rossmann-fold domains"/>
    <property type="match status" value="1"/>
</dbReference>
<dbReference type="Proteomes" id="UP001409291">
    <property type="component" value="Unassembled WGS sequence"/>
</dbReference>
<dbReference type="InterPro" id="IPR020904">
    <property type="entry name" value="Sc_DH/Rdtase_CS"/>
</dbReference>
<gene>
    <name evidence="4" type="ORF">ABE541_14095</name>
</gene>
<evidence type="ECO:0000256" key="3">
    <source>
        <dbReference type="RuleBase" id="RU000363"/>
    </source>
</evidence>
<reference evidence="4 5" key="1">
    <citation type="submission" date="2024-04" db="EMBL/GenBank/DDBJ databases">
        <title>WGS of bacteria from Torrens River.</title>
        <authorList>
            <person name="Wyrsch E.R."/>
            <person name="Drigo B."/>
        </authorList>
    </citation>
    <scope>NUCLEOTIDE SEQUENCE [LARGE SCALE GENOMIC DNA]</scope>
    <source>
        <strain evidence="4 5">TWI391</strain>
    </source>
</reference>
<accession>A0ABV0BUM9</accession>
<dbReference type="PROSITE" id="PS00061">
    <property type="entry name" value="ADH_SHORT"/>
    <property type="match status" value="1"/>
</dbReference>
<keyword evidence="5" id="KW-1185">Reference proteome</keyword>
<proteinExistence type="inferred from homology"/>
<evidence type="ECO:0000313" key="5">
    <source>
        <dbReference type="Proteomes" id="UP001409291"/>
    </source>
</evidence>
<dbReference type="InterPro" id="IPR036291">
    <property type="entry name" value="NAD(P)-bd_dom_sf"/>
</dbReference>
<dbReference type="PANTHER" id="PTHR44169:SF6">
    <property type="entry name" value="NADPH-DEPENDENT 1-ACYLDIHYDROXYACETONE PHOSPHATE REDUCTASE"/>
    <property type="match status" value="1"/>
</dbReference>
<dbReference type="PRINTS" id="PR00081">
    <property type="entry name" value="GDHRDH"/>
</dbReference>
<dbReference type="PANTHER" id="PTHR44169">
    <property type="entry name" value="NADPH-DEPENDENT 1-ACYLDIHYDROXYACETONE PHOSPHATE REDUCTASE"/>
    <property type="match status" value="1"/>
</dbReference>
<name>A0ABV0BUM9_9SPHI</name>
<dbReference type="PRINTS" id="PR00080">
    <property type="entry name" value="SDRFAMILY"/>
</dbReference>
<comment type="similarity">
    <text evidence="1 3">Belongs to the short-chain dehydrogenases/reductases (SDR) family.</text>
</comment>
<organism evidence="4 5">
    <name type="scientific">Sphingobacterium kitahiroshimense</name>
    <dbReference type="NCBI Taxonomy" id="470446"/>
    <lineage>
        <taxon>Bacteria</taxon>
        <taxon>Pseudomonadati</taxon>
        <taxon>Bacteroidota</taxon>
        <taxon>Sphingobacteriia</taxon>
        <taxon>Sphingobacteriales</taxon>
        <taxon>Sphingobacteriaceae</taxon>
        <taxon>Sphingobacterium</taxon>
    </lineage>
</organism>
<dbReference type="RefSeq" id="WP_346581543.1">
    <property type="nucleotide sequence ID" value="NZ_JBDJLH010000012.1"/>
</dbReference>